<protein>
    <submittedName>
        <fullName evidence="8">Ribosomal RNA small subunit methyltransferase F</fullName>
        <ecNumber evidence="8">2.1.1.178</ecNumber>
    </submittedName>
</protein>
<dbReference type="AlphaFoldDB" id="A0A6N2SK97"/>
<dbReference type="InterPro" id="IPR031340">
    <property type="entry name" value="RsmF_methylt_CI"/>
</dbReference>
<feature type="binding site" evidence="6">
    <location>
        <position position="187"/>
    </location>
    <ligand>
        <name>S-adenosyl-L-methionine</name>
        <dbReference type="ChEBI" id="CHEBI:59789"/>
    </ligand>
</feature>
<dbReference type="PANTHER" id="PTHR22807:SF30">
    <property type="entry name" value="28S RRNA (CYTOSINE(4447)-C(5))-METHYLTRANSFERASE-RELATED"/>
    <property type="match status" value="1"/>
</dbReference>
<dbReference type="GO" id="GO:0008173">
    <property type="term" value="F:RNA methyltransferase activity"/>
    <property type="evidence" value="ECO:0007669"/>
    <property type="project" value="InterPro"/>
</dbReference>
<evidence type="ECO:0000313" key="8">
    <source>
        <dbReference type="EMBL" id="VYS93556.1"/>
    </source>
</evidence>
<dbReference type="Gene3D" id="3.40.50.150">
    <property type="entry name" value="Vaccinia Virus protein VP39"/>
    <property type="match status" value="1"/>
</dbReference>
<dbReference type="GO" id="GO:0003723">
    <property type="term" value="F:RNA binding"/>
    <property type="evidence" value="ECO:0007669"/>
    <property type="project" value="UniProtKB-UniRule"/>
</dbReference>
<evidence type="ECO:0000256" key="1">
    <source>
        <dbReference type="ARBA" id="ARBA00022490"/>
    </source>
</evidence>
<dbReference type="InterPro" id="IPR031341">
    <property type="entry name" value="Methyltr_RsmF_N"/>
</dbReference>
<evidence type="ECO:0000259" key="7">
    <source>
        <dbReference type="PROSITE" id="PS51686"/>
    </source>
</evidence>
<dbReference type="CDD" id="cd21147">
    <property type="entry name" value="RsmF_methylt_CTD1"/>
    <property type="match status" value="1"/>
</dbReference>
<name>A0A6N2SK97_9FIRM</name>
<evidence type="ECO:0000256" key="5">
    <source>
        <dbReference type="ARBA" id="ARBA00022884"/>
    </source>
</evidence>
<comment type="similarity">
    <text evidence="6">Belongs to the class I-like SAM-binding methyltransferase superfamily. RsmB/NOP family.</text>
</comment>
<feature type="active site" description="Nucleophile" evidence="6">
    <location>
        <position position="285"/>
    </location>
</feature>
<dbReference type="EC" id="2.1.1.178" evidence="8"/>
<feature type="domain" description="SAM-dependent MTase RsmB/NOP-type" evidence="7">
    <location>
        <begin position="72"/>
        <end position="358"/>
    </location>
</feature>
<dbReference type="GeneID" id="23111823"/>
<dbReference type="EMBL" id="CACRTF010000010">
    <property type="protein sequence ID" value="VYS93556.1"/>
    <property type="molecule type" value="Genomic_DNA"/>
</dbReference>
<evidence type="ECO:0000256" key="3">
    <source>
        <dbReference type="ARBA" id="ARBA00022679"/>
    </source>
</evidence>
<dbReference type="RefSeq" id="WP_002574267.1">
    <property type="nucleotide sequence ID" value="NZ_BAABZS010000001.1"/>
</dbReference>
<evidence type="ECO:0000256" key="2">
    <source>
        <dbReference type="ARBA" id="ARBA00022603"/>
    </source>
</evidence>
<dbReference type="Pfam" id="PF17126">
    <property type="entry name" value="RsmF_methylt_CI"/>
    <property type="match status" value="1"/>
</dbReference>
<organism evidence="8">
    <name type="scientific">Enterocloster bolteae</name>
    <dbReference type="NCBI Taxonomy" id="208479"/>
    <lineage>
        <taxon>Bacteria</taxon>
        <taxon>Bacillati</taxon>
        <taxon>Bacillota</taxon>
        <taxon>Clostridia</taxon>
        <taxon>Lachnospirales</taxon>
        <taxon>Lachnospiraceae</taxon>
        <taxon>Enterocloster</taxon>
    </lineage>
</organism>
<evidence type="ECO:0000256" key="6">
    <source>
        <dbReference type="PROSITE-ProRule" id="PRU01023"/>
    </source>
</evidence>
<feature type="binding site" evidence="6">
    <location>
        <begin position="163"/>
        <end position="169"/>
    </location>
    <ligand>
        <name>S-adenosyl-L-methionine</name>
        <dbReference type="ChEBI" id="CHEBI:59789"/>
    </ligand>
</feature>
<reference evidence="8" key="1">
    <citation type="submission" date="2019-11" db="EMBL/GenBank/DDBJ databases">
        <authorList>
            <person name="Feng L."/>
        </authorList>
    </citation>
    <scope>NUCLEOTIDE SEQUENCE</scope>
    <source>
        <strain evidence="8">CbolteaeLFYP116</strain>
    </source>
</reference>
<dbReference type="Pfam" id="PF01189">
    <property type="entry name" value="Methyltr_RsmB-F"/>
    <property type="match status" value="1"/>
</dbReference>
<dbReference type="InterPro" id="IPR049560">
    <property type="entry name" value="MeTrfase_RsmB-F_NOP2_cat"/>
</dbReference>
<keyword evidence="3 6" id="KW-0808">Transferase</keyword>
<dbReference type="PRINTS" id="PR02008">
    <property type="entry name" value="RCMTFAMILY"/>
</dbReference>
<dbReference type="Gene3D" id="2.30.130.60">
    <property type="match status" value="1"/>
</dbReference>
<dbReference type="GO" id="GO:0001510">
    <property type="term" value="P:RNA methylation"/>
    <property type="evidence" value="ECO:0007669"/>
    <property type="project" value="InterPro"/>
</dbReference>
<dbReference type="InterPro" id="IPR027391">
    <property type="entry name" value="Nol1_Nop2_Fmu_2"/>
</dbReference>
<keyword evidence="1" id="KW-0963">Cytoplasm</keyword>
<dbReference type="PROSITE" id="PS51686">
    <property type="entry name" value="SAM_MT_RSMB_NOP"/>
    <property type="match status" value="1"/>
</dbReference>
<dbReference type="InterPro" id="IPR029063">
    <property type="entry name" value="SAM-dependent_MTases_sf"/>
</dbReference>
<dbReference type="CDD" id="cd02440">
    <property type="entry name" value="AdoMet_MTases"/>
    <property type="match status" value="1"/>
</dbReference>
<dbReference type="InterPro" id="IPR001678">
    <property type="entry name" value="MeTrfase_RsmB-F_NOP2_dom"/>
</dbReference>
<dbReference type="InterPro" id="IPR023267">
    <property type="entry name" value="RCMT"/>
</dbReference>
<accession>A0A6N2SK97</accession>
<proteinExistence type="inferred from homology"/>
<keyword evidence="4 6" id="KW-0949">S-adenosyl-L-methionine</keyword>
<sequence length="526" mass="59041">MADLPVRFEERMKALLGEEYPAFAASYDKERVQGLRFNSLKFPDRIRIQDAVGSRENREAGKTGEAKAVCEARAVCEVKAVCEAKVTWEEAGAAEAAKQIGQETGFTLERIPWVKEGYYYSGRCRPGKHPYHEAGLYYIQEPSAMAVVELLDPRPGERVLDLCAAPGGKSSHIASRMKGSGFLLSNEIHPARARILSQNMERMGVRNAVVSNEDARSLAGTFDHFFHKIVVDAPCSGEGMFRKDEEARSQWSEEHVKMCAARQGEILDHAASMLAPGGRMVYSTCTFAPEENEGTVLAFLRRHPEFCTEQVPAYSGFTKGKPQWAGPEAEGWGLERTFRIMPHILEGEGHFMAVLRKEGEPETAVKAGNRDQLYLDGRKRKEVFRDYEPFIRDTLSEPDTFLERKEYVLFGDQLYLMPADMPDMKGLKILRPGLHMGTLKKNRFEPSHALALSLRKEETQCFWELPPSGDSIIRYLKGEALSEDAGTPEGCLKGWVLVCTGGFSLGWAKYAKGMLKNHYPKGLRWN</sequence>
<keyword evidence="5 6" id="KW-0694">RNA-binding</keyword>
<evidence type="ECO:0000256" key="4">
    <source>
        <dbReference type="ARBA" id="ARBA00022691"/>
    </source>
</evidence>
<dbReference type="Pfam" id="PF13636">
    <property type="entry name" value="Methyltranf_PUA"/>
    <property type="match status" value="1"/>
</dbReference>
<keyword evidence="2 6" id="KW-0489">Methyltransferase</keyword>
<feature type="binding site" evidence="6">
    <location>
        <position position="214"/>
    </location>
    <ligand>
        <name>S-adenosyl-L-methionine</name>
        <dbReference type="ChEBI" id="CHEBI:59789"/>
    </ligand>
</feature>
<dbReference type="Gene3D" id="3.30.70.1170">
    <property type="entry name" value="Sun protein, domain 3"/>
    <property type="match status" value="1"/>
</dbReference>
<dbReference type="SUPFAM" id="SSF53335">
    <property type="entry name" value="S-adenosyl-L-methionine-dependent methyltransferases"/>
    <property type="match status" value="1"/>
</dbReference>
<gene>
    <name evidence="8" type="primary">rsmF_1</name>
    <name evidence="8" type="ORF">CBLFYP116_01215</name>
</gene>
<feature type="binding site" evidence="6">
    <location>
        <position position="232"/>
    </location>
    <ligand>
        <name>S-adenosyl-L-methionine</name>
        <dbReference type="ChEBI" id="CHEBI:59789"/>
    </ligand>
</feature>
<dbReference type="PANTHER" id="PTHR22807">
    <property type="entry name" value="NOP2 YEAST -RELATED NOL1/NOP2/FMU SUN DOMAIN-CONTAINING"/>
    <property type="match status" value="1"/>
</dbReference>
<dbReference type="Pfam" id="PF17125">
    <property type="entry name" value="Methyltr_RsmF_N"/>
    <property type="match status" value="1"/>
</dbReference>